<protein>
    <submittedName>
        <fullName evidence="2">Uncharacterized protein</fullName>
    </submittedName>
</protein>
<evidence type="ECO:0000256" key="1">
    <source>
        <dbReference type="SAM" id="MobiDB-lite"/>
    </source>
</evidence>
<name>A0A3Q3EQY0_9LABR</name>
<reference evidence="2" key="2">
    <citation type="submission" date="2025-09" db="UniProtKB">
        <authorList>
            <consortium name="Ensembl"/>
        </authorList>
    </citation>
    <scope>IDENTIFICATION</scope>
</reference>
<dbReference type="Ensembl" id="ENSLBET00000009060.1">
    <property type="protein sequence ID" value="ENSLBEP00000008617.1"/>
    <property type="gene ID" value="ENSLBEG00000006647.1"/>
</dbReference>
<dbReference type="InParanoid" id="A0A3Q3EQY0"/>
<reference evidence="2" key="1">
    <citation type="submission" date="2025-08" db="UniProtKB">
        <authorList>
            <consortium name="Ensembl"/>
        </authorList>
    </citation>
    <scope>IDENTIFICATION</scope>
</reference>
<accession>A0A3Q3EQY0</accession>
<organism evidence="2 3">
    <name type="scientific">Labrus bergylta</name>
    <name type="common">ballan wrasse</name>
    <dbReference type="NCBI Taxonomy" id="56723"/>
    <lineage>
        <taxon>Eukaryota</taxon>
        <taxon>Metazoa</taxon>
        <taxon>Chordata</taxon>
        <taxon>Craniata</taxon>
        <taxon>Vertebrata</taxon>
        <taxon>Euteleostomi</taxon>
        <taxon>Actinopterygii</taxon>
        <taxon>Neopterygii</taxon>
        <taxon>Teleostei</taxon>
        <taxon>Neoteleostei</taxon>
        <taxon>Acanthomorphata</taxon>
        <taxon>Eupercaria</taxon>
        <taxon>Labriformes</taxon>
        <taxon>Labridae</taxon>
        <taxon>Labrus</taxon>
    </lineage>
</organism>
<feature type="compositionally biased region" description="Basic and acidic residues" evidence="1">
    <location>
        <begin position="76"/>
        <end position="88"/>
    </location>
</feature>
<dbReference type="AlphaFoldDB" id="A0A3Q3EQY0"/>
<sequence>MRIIFLKNNDLICRSLWGFVRRLKSKRWVTGRRSIIICLPMKGMDARESSSMGRGARLPFGLRGATSPVEPGTRPESSRSGENKDGSRGRVRRLFLTNSPATLQILHPSPPLRNIQSLAPSSI</sequence>
<proteinExistence type="predicted"/>
<evidence type="ECO:0000313" key="3">
    <source>
        <dbReference type="Proteomes" id="UP000261660"/>
    </source>
</evidence>
<keyword evidence="3" id="KW-1185">Reference proteome</keyword>
<evidence type="ECO:0000313" key="2">
    <source>
        <dbReference type="Ensembl" id="ENSLBEP00000008617.1"/>
    </source>
</evidence>
<feature type="region of interest" description="Disordered" evidence="1">
    <location>
        <begin position="46"/>
        <end position="93"/>
    </location>
</feature>
<dbReference type="Proteomes" id="UP000261660">
    <property type="component" value="Unplaced"/>
</dbReference>